<dbReference type="InterPro" id="IPR011009">
    <property type="entry name" value="Kinase-like_dom_sf"/>
</dbReference>
<dbReference type="Gene3D" id="1.10.510.10">
    <property type="entry name" value="Transferase(Phosphotransferase) domain 1"/>
    <property type="match status" value="1"/>
</dbReference>
<sequence>MDINGYELGSIAFMSAGGPLWETTTAHGAAALACLRSRDEGDGLVARWRAWSTVDSARVARLIDVVRHDDGRWAVVCERVPGETLESAMARGSLRTRRERERIVEDVREGVRALHRAGIVHGDLSPANIILRPDGRAVVVDLIDDPLTHTGTRGWSQGGGAGEEGDWRSVALLAEELGAGGRREAGIPAASAPSEALRRVAAAPRTERQDAPARHRGGRRRLPRTAEMAALGAALAGAAALATLTVPLMTAAVTAGAGTGETEAPCPAAAEVRAALDGLARARDDALERRDADAVAAVSAATVARSDRGLVEALAASGTRVENLGTRVGQVADVTCEGGRVSAVATIQQLAHRRCDALRTCAEVPAQRAHRVRVDLATGPWRILSVQVVDGR</sequence>
<comment type="caution">
    <text evidence="3">The sequence shown here is derived from an EMBL/GenBank/DDBJ whole genome shotgun (WGS) entry which is preliminary data.</text>
</comment>
<dbReference type="RefSeq" id="WP_380972645.1">
    <property type="nucleotide sequence ID" value="NZ_JBHTEF010000001.1"/>
</dbReference>
<dbReference type="InterPro" id="IPR008266">
    <property type="entry name" value="Tyr_kinase_AS"/>
</dbReference>
<feature type="region of interest" description="Disordered" evidence="1">
    <location>
        <begin position="201"/>
        <end position="221"/>
    </location>
</feature>
<name>A0ABW2SK68_9ACTO</name>
<evidence type="ECO:0000313" key="3">
    <source>
        <dbReference type="EMBL" id="MFC7580531.1"/>
    </source>
</evidence>
<dbReference type="Pfam" id="PF00069">
    <property type="entry name" value="Pkinase"/>
    <property type="match status" value="1"/>
</dbReference>
<protein>
    <submittedName>
        <fullName evidence="3">Lipopolysaccharide kinase InaA family protein</fullName>
    </submittedName>
</protein>
<proteinExistence type="predicted"/>
<dbReference type="Proteomes" id="UP001596527">
    <property type="component" value="Unassembled WGS sequence"/>
</dbReference>
<reference evidence="4" key="1">
    <citation type="journal article" date="2019" name="Int. J. Syst. Evol. Microbiol.">
        <title>The Global Catalogue of Microorganisms (GCM) 10K type strain sequencing project: providing services to taxonomists for standard genome sequencing and annotation.</title>
        <authorList>
            <consortium name="The Broad Institute Genomics Platform"/>
            <consortium name="The Broad Institute Genome Sequencing Center for Infectious Disease"/>
            <person name="Wu L."/>
            <person name="Ma J."/>
        </authorList>
    </citation>
    <scope>NUCLEOTIDE SEQUENCE [LARGE SCALE GENOMIC DNA]</scope>
    <source>
        <strain evidence="4">CCUG 56698</strain>
    </source>
</reference>
<dbReference type="GO" id="GO:0016301">
    <property type="term" value="F:kinase activity"/>
    <property type="evidence" value="ECO:0007669"/>
    <property type="project" value="UniProtKB-KW"/>
</dbReference>
<accession>A0ABW2SK68</accession>
<dbReference type="PROSITE" id="PS00109">
    <property type="entry name" value="PROTEIN_KINASE_TYR"/>
    <property type="match status" value="1"/>
</dbReference>
<dbReference type="InterPro" id="IPR000719">
    <property type="entry name" value="Prot_kinase_dom"/>
</dbReference>
<evidence type="ECO:0000256" key="1">
    <source>
        <dbReference type="SAM" id="MobiDB-lite"/>
    </source>
</evidence>
<organism evidence="3 4">
    <name type="scientific">Schaalia naturae</name>
    <dbReference type="NCBI Taxonomy" id="635203"/>
    <lineage>
        <taxon>Bacteria</taxon>
        <taxon>Bacillati</taxon>
        <taxon>Actinomycetota</taxon>
        <taxon>Actinomycetes</taxon>
        <taxon>Actinomycetales</taxon>
        <taxon>Actinomycetaceae</taxon>
        <taxon>Schaalia</taxon>
    </lineage>
</organism>
<evidence type="ECO:0000313" key="4">
    <source>
        <dbReference type="Proteomes" id="UP001596527"/>
    </source>
</evidence>
<evidence type="ECO:0000259" key="2">
    <source>
        <dbReference type="Pfam" id="PF00069"/>
    </source>
</evidence>
<dbReference type="EMBL" id="JBHTEF010000001">
    <property type="protein sequence ID" value="MFC7580531.1"/>
    <property type="molecule type" value="Genomic_DNA"/>
</dbReference>
<keyword evidence="4" id="KW-1185">Reference proteome</keyword>
<keyword evidence="3" id="KW-0808">Transferase</keyword>
<feature type="domain" description="Protein kinase" evidence="2">
    <location>
        <begin position="52"/>
        <end position="140"/>
    </location>
</feature>
<keyword evidence="3" id="KW-0418">Kinase</keyword>
<gene>
    <name evidence="3" type="ORF">ACFQWG_04785</name>
</gene>
<dbReference type="SUPFAM" id="SSF56112">
    <property type="entry name" value="Protein kinase-like (PK-like)"/>
    <property type="match status" value="1"/>
</dbReference>